<proteinExistence type="predicted"/>
<name>A0AAD3TGV3_NEPGR</name>
<dbReference type="EMBL" id="BSYO01000035">
    <property type="protein sequence ID" value="GMH28748.1"/>
    <property type="molecule type" value="Genomic_DNA"/>
</dbReference>
<evidence type="ECO:0000313" key="2">
    <source>
        <dbReference type="Proteomes" id="UP001279734"/>
    </source>
</evidence>
<comment type="caution">
    <text evidence="1">The sequence shown here is derived from an EMBL/GenBank/DDBJ whole genome shotgun (WGS) entry which is preliminary data.</text>
</comment>
<gene>
    <name evidence="1" type="ORF">Nepgr_030591</name>
</gene>
<reference evidence="1" key="1">
    <citation type="submission" date="2023-05" db="EMBL/GenBank/DDBJ databases">
        <title>Nepenthes gracilis genome sequencing.</title>
        <authorList>
            <person name="Fukushima K."/>
        </authorList>
    </citation>
    <scope>NUCLEOTIDE SEQUENCE</scope>
    <source>
        <strain evidence="1">SING2019-196</strain>
    </source>
</reference>
<dbReference type="AlphaFoldDB" id="A0AAD3TGV3"/>
<protein>
    <submittedName>
        <fullName evidence="1">Uncharacterized protein</fullName>
    </submittedName>
</protein>
<organism evidence="1 2">
    <name type="scientific">Nepenthes gracilis</name>
    <name type="common">Slender pitcher plant</name>
    <dbReference type="NCBI Taxonomy" id="150966"/>
    <lineage>
        <taxon>Eukaryota</taxon>
        <taxon>Viridiplantae</taxon>
        <taxon>Streptophyta</taxon>
        <taxon>Embryophyta</taxon>
        <taxon>Tracheophyta</taxon>
        <taxon>Spermatophyta</taxon>
        <taxon>Magnoliopsida</taxon>
        <taxon>eudicotyledons</taxon>
        <taxon>Gunneridae</taxon>
        <taxon>Pentapetalae</taxon>
        <taxon>Caryophyllales</taxon>
        <taxon>Nepenthaceae</taxon>
        <taxon>Nepenthes</taxon>
    </lineage>
</organism>
<dbReference type="Proteomes" id="UP001279734">
    <property type="component" value="Unassembled WGS sequence"/>
</dbReference>
<keyword evidence="2" id="KW-1185">Reference proteome</keyword>
<evidence type="ECO:0000313" key="1">
    <source>
        <dbReference type="EMBL" id="GMH28748.1"/>
    </source>
</evidence>
<accession>A0AAD3TGV3</accession>
<sequence>MANGVGLAKMQMNINLVALHRPKNNNKIKLNEQTLCLWFFLHGEEHPPKHGRRSSGRGKSKGYCLQWERLPLRGVEDGGNRVQIKGSRNMPEHIEDYLQSC</sequence>